<dbReference type="PANTHER" id="PTHR43140:SF1">
    <property type="entry name" value="TYPE I RESTRICTION ENZYME ECOKI SPECIFICITY SUBUNIT"/>
    <property type="match status" value="1"/>
</dbReference>
<keyword evidence="5" id="KW-0540">Nuclease</keyword>
<comment type="similarity">
    <text evidence="1">Belongs to the type-I restriction system S methylase family.</text>
</comment>
<evidence type="ECO:0000256" key="2">
    <source>
        <dbReference type="ARBA" id="ARBA00022747"/>
    </source>
</evidence>
<dbReference type="EMBL" id="JAHYBZ010000004">
    <property type="protein sequence ID" value="MBW6398888.1"/>
    <property type="molecule type" value="Genomic_DNA"/>
</dbReference>
<keyword evidence="2" id="KW-0680">Restriction system</keyword>
<feature type="domain" description="Type I restriction modification DNA specificity" evidence="4">
    <location>
        <begin position="287"/>
        <end position="391"/>
    </location>
</feature>
<sequence>MSVSRYPAYQDSGVEWLGEVPAHWTLRRLGYYLAERREKVSDRDFPALSVTKNGIVPQLETAAKTDDGDNRKRVCTGDFVINGRSDRKGSSGLSALDGSVSLINIVLYPHQPIEMEFVGHLLKSPVFQEEFYRYGKGIVADLWSTNFSEMRNILLAVPPPAEQSAIAAFLDRETGKIDALVAEQERLIGLLKEKRQSVVYGAMTTGAAHAPRTKPSGVGTPAFVPEHWEVLPLTRVVRQFVDYRGSTPNKIDDGIPLITATQIKEGRIDHALDPVFISEAEYASRMTRGFPALGDVLLTTEAPLGEVAQIEDTRVAPGQRMILLKADEAKIRSDFLFWHFRSDFGRKELWTRASGSTASGIRSDRLRASAVLVPPLEEQDRIVAFIRDALAKFAGVEAEVQKQICLLQERRAALISAAVTGKIDVRGLVPAAQEAA</sequence>
<keyword evidence="3" id="KW-0238">DNA-binding</keyword>
<name>A0ABS7A9P2_9PROT</name>
<dbReference type="GO" id="GO:0004519">
    <property type="term" value="F:endonuclease activity"/>
    <property type="evidence" value="ECO:0007669"/>
    <property type="project" value="UniProtKB-KW"/>
</dbReference>
<dbReference type="SUPFAM" id="SSF116734">
    <property type="entry name" value="DNA methylase specificity domain"/>
    <property type="match status" value="2"/>
</dbReference>
<evidence type="ECO:0000313" key="6">
    <source>
        <dbReference type="Proteomes" id="UP001196565"/>
    </source>
</evidence>
<keyword evidence="6" id="KW-1185">Reference proteome</keyword>
<dbReference type="Pfam" id="PF01420">
    <property type="entry name" value="Methylase_S"/>
    <property type="match status" value="1"/>
</dbReference>
<accession>A0ABS7A9P2</accession>
<organism evidence="5 6">
    <name type="scientific">Roseomonas alba</name>
    <dbReference type="NCBI Taxonomy" id="2846776"/>
    <lineage>
        <taxon>Bacteria</taxon>
        <taxon>Pseudomonadati</taxon>
        <taxon>Pseudomonadota</taxon>
        <taxon>Alphaproteobacteria</taxon>
        <taxon>Acetobacterales</taxon>
        <taxon>Roseomonadaceae</taxon>
        <taxon>Roseomonas</taxon>
    </lineage>
</organism>
<keyword evidence="5" id="KW-0255">Endonuclease</keyword>
<comment type="caution">
    <text evidence="5">The sequence shown here is derived from an EMBL/GenBank/DDBJ whole genome shotgun (WGS) entry which is preliminary data.</text>
</comment>
<dbReference type="PANTHER" id="PTHR43140">
    <property type="entry name" value="TYPE-1 RESTRICTION ENZYME ECOKI SPECIFICITY PROTEIN"/>
    <property type="match status" value="1"/>
</dbReference>
<dbReference type="EC" id="3.1.21.-" evidence="5"/>
<dbReference type="GO" id="GO:0016787">
    <property type="term" value="F:hydrolase activity"/>
    <property type="evidence" value="ECO:0007669"/>
    <property type="project" value="UniProtKB-KW"/>
</dbReference>
<dbReference type="RefSeq" id="WP_219763486.1">
    <property type="nucleotide sequence ID" value="NZ_JAHYBZ010000004.1"/>
</dbReference>
<dbReference type="Proteomes" id="UP001196565">
    <property type="component" value="Unassembled WGS sequence"/>
</dbReference>
<evidence type="ECO:0000256" key="3">
    <source>
        <dbReference type="ARBA" id="ARBA00023125"/>
    </source>
</evidence>
<dbReference type="InterPro" id="IPR044946">
    <property type="entry name" value="Restrct_endonuc_typeI_TRD_sf"/>
</dbReference>
<dbReference type="InterPro" id="IPR051212">
    <property type="entry name" value="Type-I_RE_S_subunit"/>
</dbReference>
<protein>
    <submittedName>
        <fullName evidence="5">Restriction endonuclease subunit S</fullName>
        <ecNumber evidence="5">3.1.21.-</ecNumber>
    </submittedName>
</protein>
<gene>
    <name evidence="5" type="ORF">KPL78_13575</name>
</gene>
<reference evidence="5 6" key="1">
    <citation type="submission" date="2021-07" db="EMBL/GenBank/DDBJ databases">
        <authorList>
            <person name="So Y."/>
        </authorList>
    </citation>
    <scope>NUCLEOTIDE SEQUENCE [LARGE SCALE GENOMIC DNA]</scope>
    <source>
        <strain evidence="5 6">HJA6</strain>
    </source>
</reference>
<dbReference type="InterPro" id="IPR000055">
    <property type="entry name" value="Restrct_endonuc_typeI_TRD"/>
</dbReference>
<dbReference type="Gene3D" id="3.90.220.20">
    <property type="entry name" value="DNA methylase specificity domains"/>
    <property type="match status" value="2"/>
</dbReference>
<evidence type="ECO:0000256" key="1">
    <source>
        <dbReference type="ARBA" id="ARBA00010923"/>
    </source>
</evidence>
<keyword evidence="5" id="KW-0378">Hydrolase</keyword>
<evidence type="ECO:0000259" key="4">
    <source>
        <dbReference type="Pfam" id="PF01420"/>
    </source>
</evidence>
<evidence type="ECO:0000313" key="5">
    <source>
        <dbReference type="EMBL" id="MBW6398888.1"/>
    </source>
</evidence>
<proteinExistence type="inferred from homology"/>